<protein>
    <submittedName>
        <fullName evidence="5">Uncharacterized protein</fullName>
    </submittedName>
</protein>
<evidence type="ECO:0000256" key="3">
    <source>
        <dbReference type="ARBA" id="ARBA00022786"/>
    </source>
</evidence>
<proteinExistence type="predicted"/>
<evidence type="ECO:0000313" key="5">
    <source>
        <dbReference type="EMBL" id="MBA4665728.1"/>
    </source>
</evidence>
<evidence type="ECO:0000256" key="4">
    <source>
        <dbReference type="ARBA" id="ARBA00023242"/>
    </source>
</evidence>
<dbReference type="GO" id="GO:0080008">
    <property type="term" value="C:Cul4-RING E3 ubiquitin ligase complex"/>
    <property type="evidence" value="ECO:0007669"/>
    <property type="project" value="TreeGrafter"/>
</dbReference>
<dbReference type="InterPro" id="IPR033270">
    <property type="entry name" value="VPRBP/DCAF1"/>
</dbReference>
<sequence>MAAIAVATPIPYHSRELLLLLEEHPQAYGLSSIAATLLKEAHWTPFLSLSATSSLAYHASAQEIPSTQTNGPLVGPRSRSKGCSFVYCAAHAIYKQYPQWSWKGLEVCCSSIVSFCNNFRMGI</sequence>
<organism evidence="5">
    <name type="scientific">Opuntia streptacantha</name>
    <name type="common">Prickly pear cactus</name>
    <name type="synonym">Opuntia cardona</name>
    <dbReference type="NCBI Taxonomy" id="393608"/>
    <lineage>
        <taxon>Eukaryota</taxon>
        <taxon>Viridiplantae</taxon>
        <taxon>Streptophyta</taxon>
        <taxon>Embryophyta</taxon>
        <taxon>Tracheophyta</taxon>
        <taxon>Spermatophyta</taxon>
        <taxon>Magnoliopsida</taxon>
        <taxon>eudicotyledons</taxon>
        <taxon>Gunneridae</taxon>
        <taxon>Pentapetalae</taxon>
        <taxon>Caryophyllales</taxon>
        <taxon>Cactineae</taxon>
        <taxon>Cactaceae</taxon>
        <taxon>Opuntioideae</taxon>
        <taxon>Opuntia</taxon>
    </lineage>
</organism>
<keyword evidence="4" id="KW-0539">Nucleus</keyword>
<dbReference type="AlphaFoldDB" id="A0A7C9EMC8"/>
<reference evidence="5" key="1">
    <citation type="journal article" date="2013" name="J. Plant Res.">
        <title>Effect of fungi and light on seed germination of three Opuntia species from semiarid lands of central Mexico.</title>
        <authorList>
            <person name="Delgado-Sanchez P."/>
            <person name="Jimenez-Bremont J.F."/>
            <person name="Guerrero-Gonzalez Mde L."/>
            <person name="Flores J."/>
        </authorList>
    </citation>
    <scope>NUCLEOTIDE SEQUENCE</scope>
    <source>
        <tissue evidence="5">Cladode</tissue>
    </source>
</reference>
<accession>A0A7C9EMC8</accession>
<dbReference type="GO" id="GO:0005634">
    <property type="term" value="C:nucleus"/>
    <property type="evidence" value="ECO:0007669"/>
    <property type="project" value="UniProtKB-SubCell"/>
</dbReference>
<reference evidence="5" key="2">
    <citation type="submission" date="2020-07" db="EMBL/GenBank/DDBJ databases">
        <authorList>
            <person name="Vera ALvarez R."/>
            <person name="Arias-Moreno D.M."/>
            <person name="Jimenez-Jacinto V."/>
            <person name="Jimenez-Bremont J.F."/>
            <person name="Swaminathan K."/>
            <person name="Moose S.P."/>
            <person name="Guerrero-Gonzalez M.L."/>
            <person name="Marino-Ramirez L."/>
            <person name="Landsman D."/>
            <person name="Rodriguez-Kessler M."/>
            <person name="Delgado-Sanchez P."/>
        </authorList>
    </citation>
    <scope>NUCLEOTIDE SEQUENCE</scope>
    <source>
        <tissue evidence="5">Cladode</tissue>
    </source>
</reference>
<keyword evidence="3" id="KW-0833">Ubl conjugation pathway</keyword>
<evidence type="ECO:0000256" key="2">
    <source>
        <dbReference type="ARBA" id="ARBA00004906"/>
    </source>
</evidence>
<dbReference type="PANTHER" id="PTHR13129:SF4">
    <property type="entry name" value="DDB1- AND CUL4-ASSOCIATED FACTOR 1"/>
    <property type="match status" value="1"/>
</dbReference>
<comment type="subcellular location">
    <subcellularLocation>
        <location evidence="1">Nucleus</location>
    </subcellularLocation>
</comment>
<dbReference type="EMBL" id="GISG01228151">
    <property type="protein sequence ID" value="MBA4665728.1"/>
    <property type="molecule type" value="Transcribed_RNA"/>
</dbReference>
<name>A0A7C9EMC8_OPUST</name>
<evidence type="ECO:0000256" key="1">
    <source>
        <dbReference type="ARBA" id="ARBA00004123"/>
    </source>
</evidence>
<dbReference type="InterPro" id="IPR006594">
    <property type="entry name" value="LisH"/>
</dbReference>
<dbReference type="GO" id="GO:0016567">
    <property type="term" value="P:protein ubiquitination"/>
    <property type="evidence" value="ECO:0007669"/>
    <property type="project" value="InterPro"/>
</dbReference>
<dbReference type="PANTHER" id="PTHR13129">
    <property type="entry name" value="VPRBP PROTEIN-RELATED"/>
    <property type="match status" value="1"/>
</dbReference>
<comment type="pathway">
    <text evidence="2">Protein modification; protein ubiquitination.</text>
</comment>
<dbReference type="PROSITE" id="PS50896">
    <property type="entry name" value="LISH"/>
    <property type="match status" value="1"/>
</dbReference>